<evidence type="ECO:0000259" key="2">
    <source>
        <dbReference type="PROSITE" id="PS50943"/>
    </source>
</evidence>
<dbReference type="GO" id="GO:0003677">
    <property type="term" value="F:DNA binding"/>
    <property type="evidence" value="ECO:0007669"/>
    <property type="project" value="UniProtKB-KW"/>
</dbReference>
<evidence type="ECO:0000313" key="3">
    <source>
        <dbReference type="EMBL" id="MPM30227.1"/>
    </source>
</evidence>
<sequence length="63" mass="7008">MNLKALRLKAGYTQVAVAKRLNVHPSAVCGWESGRFFPKTSTLVQLAELYNCSVDELLKEKIA</sequence>
<dbReference type="EMBL" id="VSSQ01005730">
    <property type="protein sequence ID" value="MPM30227.1"/>
    <property type="molecule type" value="Genomic_DNA"/>
</dbReference>
<dbReference type="InterPro" id="IPR010982">
    <property type="entry name" value="Lambda_DNA-bd_dom_sf"/>
</dbReference>
<dbReference type="PANTHER" id="PTHR46558:SF4">
    <property type="entry name" value="DNA-BIDING PHAGE PROTEIN"/>
    <property type="match status" value="1"/>
</dbReference>
<keyword evidence="1" id="KW-0238">DNA-binding</keyword>
<reference evidence="3" key="1">
    <citation type="submission" date="2019-08" db="EMBL/GenBank/DDBJ databases">
        <authorList>
            <person name="Kucharzyk K."/>
            <person name="Murdoch R.W."/>
            <person name="Higgins S."/>
            <person name="Loffler F."/>
        </authorList>
    </citation>
    <scope>NUCLEOTIDE SEQUENCE</scope>
</reference>
<proteinExistence type="predicted"/>
<dbReference type="PROSITE" id="PS50943">
    <property type="entry name" value="HTH_CROC1"/>
    <property type="match status" value="1"/>
</dbReference>
<dbReference type="AlphaFoldDB" id="A0A644YPM1"/>
<feature type="domain" description="HTH cro/C1-type" evidence="2">
    <location>
        <begin position="3"/>
        <end position="57"/>
    </location>
</feature>
<organism evidence="3">
    <name type="scientific">bioreactor metagenome</name>
    <dbReference type="NCBI Taxonomy" id="1076179"/>
    <lineage>
        <taxon>unclassified sequences</taxon>
        <taxon>metagenomes</taxon>
        <taxon>ecological metagenomes</taxon>
    </lineage>
</organism>
<dbReference type="SMART" id="SM00530">
    <property type="entry name" value="HTH_XRE"/>
    <property type="match status" value="1"/>
</dbReference>
<dbReference type="InterPro" id="IPR001387">
    <property type="entry name" value="Cro/C1-type_HTH"/>
</dbReference>
<dbReference type="Gene3D" id="1.10.260.40">
    <property type="entry name" value="lambda repressor-like DNA-binding domains"/>
    <property type="match status" value="1"/>
</dbReference>
<name>A0A644YPM1_9ZZZZ</name>
<dbReference type="Pfam" id="PF01381">
    <property type="entry name" value="HTH_3"/>
    <property type="match status" value="1"/>
</dbReference>
<gene>
    <name evidence="3" type="ORF">SDC9_76775</name>
</gene>
<dbReference type="SUPFAM" id="SSF47413">
    <property type="entry name" value="lambda repressor-like DNA-binding domains"/>
    <property type="match status" value="1"/>
</dbReference>
<protein>
    <recommendedName>
        <fullName evidence="2">HTH cro/C1-type domain-containing protein</fullName>
    </recommendedName>
</protein>
<dbReference type="CDD" id="cd00093">
    <property type="entry name" value="HTH_XRE"/>
    <property type="match status" value="1"/>
</dbReference>
<evidence type="ECO:0000256" key="1">
    <source>
        <dbReference type="ARBA" id="ARBA00023125"/>
    </source>
</evidence>
<comment type="caution">
    <text evidence="3">The sequence shown here is derived from an EMBL/GenBank/DDBJ whole genome shotgun (WGS) entry which is preliminary data.</text>
</comment>
<dbReference type="PANTHER" id="PTHR46558">
    <property type="entry name" value="TRACRIPTIONAL REGULATORY PROTEIN-RELATED-RELATED"/>
    <property type="match status" value="1"/>
</dbReference>
<accession>A0A644YPM1</accession>